<sequence length="493" mass="53810">MGYTYTPTYYSGLQDTIASLCKSILPFPFRGGRRLTADQAAARRHAEQLKWQQESFHRILHLTGLHREGIVPASDVAAFRSAMVAALVAPPPKHPDPPAVLRDKLLFLQELLYARCVSTAEYNASKAPLVQRLAALGVVVDCPDAEPSAEEWSEIDLRDPPPAAASAVAEKPKHKAFITPWKSRSKKEQDANSASRQPLASVDRNNPKNASVLMAESSPSDAAPASGKPEKGKRRHLAAMFQSSGNGSENKDPTVEEGIDDKEAAKGKKKSSWGFDGLKKWKKASSCAAGNEEAVEHNLAAPPRSSHSECRLEASPMAAASGPDAKRAKTKLHSATADDSASELLHDKVLVENTKKELSRIQAELSSTNRNLNFSDQQIEAISTKLPVDKSDLKPFFPKAWCDEHGEGVITAAKKEFKEHVEEMEKQRDVASGGEGWATFEDIDLDDNFNPRAFSQHQSGSALNGNKVNPSLTTSFVNPFHDEKNPFLNSNFN</sequence>
<evidence type="ECO:0000313" key="2">
    <source>
        <dbReference type="EMBL" id="GJN34604.1"/>
    </source>
</evidence>
<keyword evidence="3" id="KW-1185">Reference proteome</keyword>
<reference evidence="2" key="1">
    <citation type="journal article" date="2018" name="DNA Res.">
        <title>Multiple hybrid de novo genome assembly of finger millet, an orphan allotetraploid crop.</title>
        <authorList>
            <person name="Hatakeyama M."/>
            <person name="Aluri S."/>
            <person name="Balachadran M.T."/>
            <person name="Sivarajan S.R."/>
            <person name="Patrignani A."/>
            <person name="Gruter S."/>
            <person name="Poveda L."/>
            <person name="Shimizu-Inatsugi R."/>
            <person name="Baeten J."/>
            <person name="Francoijs K.J."/>
            <person name="Nataraja K.N."/>
            <person name="Reddy Y.A.N."/>
            <person name="Phadnis S."/>
            <person name="Ravikumar R.L."/>
            <person name="Schlapbach R."/>
            <person name="Sreeman S.M."/>
            <person name="Shimizu K.K."/>
        </authorList>
    </citation>
    <scope>NUCLEOTIDE SEQUENCE</scope>
</reference>
<reference evidence="2" key="2">
    <citation type="submission" date="2021-12" db="EMBL/GenBank/DDBJ databases">
        <title>Resequencing data analysis of finger millet.</title>
        <authorList>
            <person name="Hatakeyama M."/>
            <person name="Aluri S."/>
            <person name="Balachadran M.T."/>
            <person name="Sivarajan S.R."/>
            <person name="Poveda L."/>
            <person name="Shimizu-Inatsugi R."/>
            <person name="Schlapbach R."/>
            <person name="Sreeman S.M."/>
            <person name="Shimizu K.K."/>
        </authorList>
    </citation>
    <scope>NUCLEOTIDE SEQUENCE</scope>
</reference>
<feature type="compositionally biased region" description="Low complexity" evidence="1">
    <location>
        <begin position="215"/>
        <end position="226"/>
    </location>
</feature>
<feature type="compositionally biased region" description="Polar residues" evidence="1">
    <location>
        <begin position="191"/>
        <end position="209"/>
    </location>
</feature>
<evidence type="ECO:0000256" key="1">
    <source>
        <dbReference type="SAM" id="MobiDB-lite"/>
    </source>
</evidence>
<dbReference type="PANTHER" id="PTHR37392">
    <property type="entry name" value="OS09G0556800 PROTEIN"/>
    <property type="match status" value="1"/>
</dbReference>
<feature type="region of interest" description="Disordered" evidence="1">
    <location>
        <begin position="150"/>
        <end position="339"/>
    </location>
</feature>
<comment type="caution">
    <text evidence="2">The sequence shown here is derived from an EMBL/GenBank/DDBJ whole genome shotgun (WGS) entry which is preliminary data.</text>
</comment>
<evidence type="ECO:0000313" key="3">
    <source>
        <dbReference type="Proteomes" id="UP001054889"/>
    </source>
</evidence>
<dbReference type="EMBL" id="BQKI01000085">
    <property type="protein sequence ID" value="GJN34604.1"/>
    <property type="molecule type" value="Genomic_DNA"/>
</dbReference>
<protein>
    <submittedName>
        <fullName evidence="2">Uncharacterized protein</fullName>
    </submittedName>
</protein>
<dbReference type="Proteomes" id="UP001054889">
    <property type="component" value="Unassembled WGS sequence"/>
</dbReference>
<dbReference type="AlphaFoldDB" id="A0AAV5FFV4"/>
<gene>
    <name evidence="2" type="primary">gb23282</name>
    <name evidence="2" type="ORF">PR202_gb23282</name>
</gene>
<accession>A0AAV5FFV4</accession>
<dbReference type="PANTHER" id="PTHR37392:SF1">
    <property type="entry name" value="OS09G0556800 PROTEIN"/>
    <property type="match status" value="1"/>
</dbReference>
<organism evidence="2 3">
    <name type="scientific">Eleusine coracana subsp. coracana</name>
    <dbReference type="NCBI Taxonomy" id="191504"/>
    <lineage>
        <taxon>Eukaryota</taxon>
        <taxon>Viridiplantae</taxon>
        <taxon>Streptophyta</taxon>
        <taxon>Embryophyta</taxon>
        <taxon>Tracheophyta</taxon>
        <taxon>Spermatophyta</taxon>
        <taxon>Magnoliopsida</taxon>
        <taxon>Liliopsida</taxon>
        <taxon>Poales</taxon>
        <taxon>Poaceae</taxon>
        <taxon>PACMAD clade</taxon>
        <taxon>Chloridoideae</taxon>
        <taxon>Cynodonteae</taxon>
        <taxon>Eleusininae</taxon>
        <taxon>Eleusine</taxon>
    </lineage>
</organism>
<name>A0AAV5FFV4_ELECO</name>
<proteinExistence type="predicted"/>